<comment type="caution">
    <text evidence="5">The sequence shown here is derived from an EMBL/GenBank/DDBJ whole genome shotgun (WGS) entry which is preliminary data.</text>
</comment>
<evidence type="ECO:0000313" key="5">
    <source>
        <dbReference type="EMBL" id="GIM74177.1"/>
    </source>
</evidence>
<evidence type="ECO:0000256" key="1">
    <source>
        <dbReference type="ARBA" id="ARBA00006217"/>
    </source>
</evidence>
<dbReference type="InterPro" id="IPR001765">
    <property type="entry name" value="Carbonic_anhydrase"/>
</dbReference>
<dbReference type="PANTHER" id="PTHR11002:SF79">
    <property type="entry name" value="CARBONIC ANHYDRASE 2"/>
    <property type="match status" value="1"/>
</dbReference>
<comment type="cofactor">
    <cofactor evidence="3">
        <name>Zn(2+)</name>
        <dbReference type="ChEBI" id="CHEBI:29105"/>
    </cofactor>
    <text evidence="3">Binds 1 zinc ion per subunit.</text>
</comment>
<feature type="region of interest" description="Disordered" evidence="4">
    <location>
        <begin position="1"/>
        <end position="40"/>
    </location>
</feature>
<protein>
    <submittedName>
        <fullName evidence="5">Carbonic anhydrase 2</fullName>
    </submittedName>
</protein>
<dbReference type="InterPro" id="IPR036874">
    <property type="entry name" value="Carbonic_anhydrase_sf"/>
</dbReference>
<feature type="binding site" evidence="3">
    <location>
        <position position="149"/>
    </location>
    <ligand>
        <name>Zn(2+)</name>
        <dbReference type="ChEBI" id="CHEBI:29105"/>
    </ligand>
</feature>
<comment type="function">
    <text evidence="2">Catalyzes the reversible hydration of carbon dioxide to form bicarbonate.</text>
</comment>
<reference evidence="5" key="1">
    <citation type="submission" date="2021-03" db="EMBL/GenBank/DDBJ databases">
        <title>Whole genome shotgun sequence of Actinoplanes auranticolor NBRC 12245.</title>
        <authorList>
            <person name="Komaki H."/>
            <person name="Tamura T."/>
        </authorList>
    </citation>
    <scope>NUCLEOTIDE SEQUENCE</scope>
    <source>
        <strain evidence="5">NBRC 12245</strain>
    </source>
</reference>
<name>A0A919SMJ3_9ACTN</name>
<proteinExistence type="inferred from homology"/>
<accession>A0A919SMJ3</accession>
<dbReference type="GO" id="GO:0004089">
    <property type="term" value="F:carbonate dehydratase activity"/>
    <property type="evidence" value="ECO:0007669"/>
    <property type="project" value="InterPro"/>
</dbReference>
<feature type="binding site" evidence="3">
    <location>
        <position position="96"/>
    </location>
    <ligand>
        <name>Zn(2+)</name>
        <dbReference type="ChEBI" id="CHEBI:29105"/>
    </ligand>
</feature>
<feature type="binding site" evidence="3">
    <location>
        <position position="98"/>
    </location>
    <ligand>
        <name>Zn(2+)</name>
        <dbReference type="ChEBI" id="CHEBI:29105"/>
    </ligand>
</feature>
<feature type="compositionally biased region" description="Low complexity" evidence="4">
    <location>
        <begin position="1"/>
        <end position="22"/>
    </location>
</feature>
<evidence type="ECO:0000256" key="4">
    <source>
        <dbReference type="SAM" id="MobiDB-lite"/>
    </source>
</evidence>
<dbReference type="SMART" id="SM00947">
    <property type="entry name" value="Pro_CA"/>
    <property type="match status" value="1"/>
</dbReference>
<gene>
    <name evidence="5" type="primary">mtcA2</name>
    <name evidence="5" type="ORF">Aau02nite_59690</name>
</gene>
<dbReference type="SUPFAM" id="SSF53056">
    <property type="entry name" value="beta-carbonic anhydrase, cab"/>
    <property type="match status" value="1"/>
</dbReference>
<evidence type="ECO:0000313" key="6">
    <source>
        <dbReference type="Proteomes" id="UP000681340"/>
    </source>
</evidence>
<dbReference type="GO" id="GO:0008270">
    <property type="term" value="F:zinc ion binding"/>
    <property type="evidence" value="ECO:0007669"/>
    <property type="project" value="InterPro"/>
</dbReference>
<sequence length="242" mass="24339">MTASSPAEQAAPVFPAAASSPSTLAGTVPAPGPDAAPLDSNELNAPVRIVRPADALAELIAGNRRFVSGRPQHGHEVSAAAAASGGQLPHAVVLGCIDSRVPLEAIFDQTFGSICVVRSGGHVVDRAVLGSVGFAVSALNVPLIMVLGHVRCGAVDATVTALRAGERPDGDVGYLVDEIAPAVRSVGLDDPDATAKAMRAHVARTVQRMQDVAGVPAAIAAGKVGVVGAVYDLDTGLVELLS</sequence>
<keyword evidence="3" id="KW-0479">Metal-binding</keyword>
<dbReference type="EMBL" id="BOQL01000049">
    <property type="protein sequence ID" value="GIM74177.1"/>
    <property type="molecule type" value="Genomic_DNA"/>
</dbReference>
<keyword evidence="6" id="KW-1185">Reference proteome</keyword>
<evidence type="ECO:0000256" key="2">
    <source>
        <dbReference type="ARBA" id="ARBA00024993"/>
    </source>
</evidence>
<dbReference type="Proteomes" id="UP000681340">
    <property type="component" value="Unassembled WGS sequence"/>
</dbReference>
<comment type="similarity">
    <text evidence="1">Belongs to the beta-class carbonic anhydrase family.</text>
</comment>
<dbReference type="AlphaFoldDB" id="A0A919SMJ3"/>
<dbReference type="Pfam" id="PF00484">
    <property type="entry name" value="Pro_CA"/>
    <property type="match status" value="1"/>
</dbReference>
<dbReference type="PANTHER" id="PTHR11002">
    <property type="entry name" value="CARBONIC ANHYDRASE"/>
    <property type="match status" value="1"/>
</dbReference>
<organism evidence="5 6">
    <name type="scientific">Actinoplanes auranticolor</name>
    <dbReference type="NCBI Taxonomy" id="47988"/>
    <lineage>
        <taxon>Bacteria</taxon>
        <taxon>Bacillati</taxon>
        <taxon>Actinomycetota</taxon>
        <taxon>Actinomycetes</taxon>
        <taxon>Micromonosporales</taxon>
        <taxon>Micromonosporaceae</taxon>
        <taxon>Actinoplanes</taxon>
    </lineage>
</organism>
<keyword evidence="3" id="KW-0862">Zinc</keyword>
<dbReference type="Gene3D" id="3.40.1050.10">
    <property type="entry name" value="Carbonic anhydrase"/>
    <property type="match status" value="1"/>
</dbReference>
<feature type="binding site" evidence="3">
    <location>
        <position position="152"/>
    </location>
    <ligand>
        <name>Zn(2+)</name>
        <dbReference type="ChEBI" id="CHEBI:29105"/>
    </ligand>
</feature>
<evidence type="ECO:0000256" key="3">
    <source>
        <dbReference type="PIRSR" id="PIRSR601765-1"/>
    </source>
</evidence>